<dbReference type="Proteomes" id="UP000789342">
    <property type="component" value="Unassembled WGS sequence"/>
</dbReference>
<evidence type="ECO:0000256" key="1">
    <source>
        <dbReference type="ARBA" id="ARBA00004126"/>
    </source>
</evidence>
<name>A0A9N8ZTH2_9GLOM</name>
<dbReference type="EMBL" id="CAJVPV010001717">
    <property type="protein sequence ID" value="CAG8506239.1"/>
    <property type="molecule type" value="Genomic_DNA"/>
</dbReference>
<proteinExistence type="predicted"/>
<comment type="caution">
    <text evidence="8">The sequence shown here is derived from an EMBL/GenBank/DDBJ whole genome shotgun (WGS) entry which is preliminary data.</text>
</comment>
<dbReference type="AlphaFoldDB" id="A0A9N8ZTH2"/>
<evidence type="ECO:0000313" key="8">
    <source>
        <dbReference type="EMBL" id="CAG8506239.1"/>
    </source>
</evidence>
<dbReference type="InterPro" id="IPR008547">
    <property type="entry name" value="DUF829_TMEM53"/>
</dbReference>
<keyword evidence="5" id="KW-0539">Nucleus</keyword>
<dbReference type="OrthoDB" id="77878at2759"/>
<evidence type="ECO:0000256" key="6">
    <source>
        <dbReference type="ARBA" id="ARBA00037847"/>
    </source>
</evidence>
<keyword evidence="9" id="KW-1185">Reference proteome</keyword>
<comment type="subcellular location">
    <subcellularLocation>
        <location evidence="6">Endomembrane system</location>
        <topology evidence="6">Single-pass membrane protein</topology>
    </subcellularLocation>
    <subcellularLocation>
        <location evidence="1">Nucleus membrane</location>
    </subcellularLocation>
</comment>
<evidence type="ECO:0000256" key="3">
    <source>
        <dbReference type="ARBA" id="ARBA00022989"/>
    </source>
</evidence>
<keyword evidence="4" id="KW-0472">Membrane</keyword>
<keyword evidence="3" id="KW-1133">Transmembrane helix</keyword>
<evidence type="ECO:0000256" key="4">
    <source>
        <dbReference type="ARBA" id="ARBA00023136"/>
    </source>
</evidence>
<evidence type="ECO:0000256" key="5">
    <source>
        <dbReference type="ARBA" id="ARBA00023242"/>
    </source>
</evidence>
<evidence type="ECO:0000313" key="9">
    <source>
        <dbReference type="Proteomes" id="UP000789342"/>
    </source>
</evidence>
<dbReference type="PANTHER" id="PTHR12265">
    <property type="entry name" value="TRANSMEMBRANE PROTEIN 53"/>
    <property type="match status" value="1"/>
</dbReference>
<gene>
    <name evidence="8" type="ORF">AMORRO_LOCUS3502</name>
</gene>
<dbReference type="GO" id="GO:0031965">
    <property type="term" value="C:nuclear membrane"/>
    <property type="evidence" value="ECO:0007669"/>
    <property type="project" value="UniProtKB-SubCell"/>
</dbReference>
<sequence length="385" mass="44464">MYRTKVSFLLATSITLINTKSFTRRLSNHAVRSTKSFHGYLSNFSSFPKSKFLYLQSRNFTTIYNSQNLKKTFVFQPAQKNENPSSSSEIFPTLPDSSSDTSQDKKPSLVILFGWWNCQPKTLHKYVSLYVDKLHIDTLSHIPRFHHVFFPWTILKNIHLLAKELIHDWVERGKPDNIGFHVFSNNGTYHYAMLCEKIRQIANDPSISSEISSDEANSFLNSIKSCVIDSAPSPIFERTIALGIIGGFFPKNQNNLLKAKIMPDDPHHIEPHPFLISCLSLFFYLPFVKKYQAFAHKALDDIPGGTFDGRNIKYLFLYGPGDKIVHENDITKFMRKLISRKGDFNEKGVLKVIGKRFERNSEHVQHYMKYPEEYTDALKSFYGLR</sequence>
<feature type="compositionally biased region" description="Polar residues" evidence="7">
    <location>
        <begin position="79"/>
        <end position="101"/>
    </location>
</feature>
<feature type="region of interest" description="Disordered" evidence="7">
    <location>
        <begin position="79"/>
        <end position="103"/>
    </location>
</feature>
<accession>A0A9N8ZTH2</accession>
<evidence type="ECO:0000256" key="2">
    <source>
        <dbReference type="ARBA" id="ARBA00022692"/>
    </source>
</evidence>
<evidence type="ECO:0000256" key="7">
    <source>
        <dbReference type="SAM" id="MobiDB-lite"/>
    </source>
</evidence>
<reference evidence="8" key="1">
    <citation type="submission" date="2021-06" db="EMBL/GenBank/DDBJ databases">
        <authorList>
            <person name="Kallberg Y."/>
            <person name="Tangrot J."/>
            <person name="Rosling A."/>
        </authorList>
    </citation>
    <scope>NUCLEOTIDE SEQUENCE</scope>
    <source>
        <strain evidence="8">CL551</strain>
    </source>
</reference>
<protein>
    <submittedName>
        <fullName evidence="8">2093_t:CDS:1</fullName>
    </submittedName>
</protein>
<organism evidence="8 9">
    <name type="scientific">Acaulospora morrowiae</name>
    <dbReference type="NCBI Taxonomy" id="94023"/>
    <lineage>
        <taxon>Eukaryota</taxon>
        <taxon>Fungi</taxon>
        <taxon>Fungi incertae sedis</taxon>
        <taxon>Mucoromycota</taxon>
        <taxon>Glomeromycotina</taxon>
        <taxon>Glomeromycetes</taxon>
        <taxon>Diversisporales</taxon>
        <taxon>Acaulosporaceae</taxon>
        <taxon>Acaulospora</taxon>
    </lineage>
</organism>
<dbReference type="Pfam" id="PF05705">
    <property type="entry name" value="DUF829"/>
    <property type="match status" value="1"/>
</dbReference>
<dbReference type="PANTHER" id="PTHR12265:SF30">
    <property type="entry name" value="TRANSMEMBRANE PROTEIN 53"/>
    <property type="match status" value="1"/>
</dbReference>
<keyword evidence="2" id="KW-0812">Transmembrane</keyword>